<organism evidence="2 3">
    <name type="scientific">Candidatus Electrothrix aarhusensis</name>
    <dbReference type="NCBI Taxonomy" id="1859131"/>
    <lineage>
        <taxon>Bacteria</taxon>
        <taxon>Pseudomonadati</taxon>
        <taxon>Thermodesulfobacteriota</taxon>
        <taxon>Desulfobulbia</taxon>
        <taxon>Desulfobulbales</taxon>
        <taxon>Desulfobulbaceae</taxon>
        <taxon>Candidatus Electrothrix</taxon>
    </lineage>
</organism>
<keyword evidence="2" id="KW-0560">Oxidoreductase</keyword>
<sequence>MKKLVILGAGCAGTMVANNLRKKLDRDEWSITIIDKDDKHLYQPGLIFIPFGMYKPEEIVRTRSEFIGKGINFVVDEIVGVDTETQTVETTAGKYEYDKIIVCTGVGLAPEEIPGMMDGWQTKIFDFYTLEGAVNLEKKLRTFKSGKLVLNIAEFPYKCPVAPLEFVYLADWFLTERGVRDDIEIQFVTPMTGAFTKPKASAYFTKMMKEKNIKVTADFILAEVDCTNNKLISASGDEIEWDLLVSIPPNVGARYLVNSEVAMDEVGYVKTNNHTLQADNHKNMYVLGDNTTIPTSKAGSVAHFSAEIMVENFMREINDEPVRPDYDGHSNCFIETGYGKASLIDFNYEYEPLPGKFPLPGLGPFSLLGDTKANHWGKMMFKWVYWNKLLTGEELPLEAQMSLAGKVQE</sequence>
<name>A0A3S3QQR9_9BACT</name>
<dbReference type="AlphaFoldDB" id="A0A3S3QQR9"/>
<dbReference type="Pfam" id="PF07992">
    <property type="entry name" value="Pyr_redox_2"/>
    <property type="match status" value="1"/>
</dbReference>
<gene>
    <name evidence="2" type="ORF">H206_01218</name>
</gene>
<feature type="domain" description="FAD/NAD(P)-binding" evidence="1">
    <location>
        <begin position="3"/>
        <end position="123"/>
    </location>
</feature>
<dbReference type="Gene3D" id="3.50.50.60">
    <property type="entry name" value="FAD/NAD(P)-binding domain"/>
    <property type="match status" value="2"/>
</dbReference>
<reference evidence="2 3" key="1">
    <citation type="submission" date="2017-01" db="EMBL/GenBank/DDBJ databases">
        <title>The cable genome- insights into the physiology and evolution of filamentous bacteria capable of sulfide oxidation via long distance electron transfer.</title>
        <authorList>
            <person name="Schreiber L."/>
            <person name="Bjerg J.T."/>
            <person name="Boggild A."/>
            <person name="Van De Vossenberg J."/>
            <person name="Meysman F."/>
            <person name="Nielsen L.P."/>
            <person name="Schramm A."/>
            <person name="Kjeldsen K.U."/>
        </authorList>
    </citation>
    <scope>NUCLEOTIDE SEQUENCE [LARGE SCALE GENOMIC DNA]</scope>
    <source>
        <strain evidence="2">MCF</strain>
    </source>
</reference>
<evidence type="ECO:0000259" key="1">
    <source>
        <dbReference type="Pfam" id="PF07992"/>
    </source>
</evidence>
<comment type="caution">
    <text evidence="2">The sequence shown here is derived from an EMBL/GenBank/DDBJ whole genome shotgun (WGS) entry which is preliminary data.</text>
</comment>
<dbReference type="GO" id="GO:0016491">
    <property type="term" value="F:oxidoreductase activity"/>
    <property type="evidence" value="ECO:0007669"/>
    <property type="project" value="UniProtKB-KW"/>
</dbReference>
<dbReference type="EMBL" id="MTKO01000086">
    <property type="protein sequence ID" value="RWX44927.1"/>
    <property type="molecule type" value="Genomic_DNA"/>
</dbReference>
<accession>A0A3S3QQR9</accession>
<dbReference type="Proteomes" id="UP000287853">
    <property type="component" value="Unassembled WGS sequence"/>
</dbReference>
<dbReference type="SUPFAM" id="SSF51905">
    <property type="entry name" value="FAD/NAD(P)-binding domain"/>
    <property type="match status" value="2"/>
</dbReference>
<evidence type="ECO:0000313" key="3">
    <source>
        <dbReference type="Proteomes" id="UP000287853"/>
    </source>
</evidence>
<dbReference type="EC" id="1.8.5.-" evidence="2"/>
<dbReference type="PANTHER" id="PTHR43755:SF1">
    <property type="entry name" value="FAD-DEPENDENT PYRIDINE NUCLEOTIDE-DISULPHIDE OXIDOREDUCTASE"/>
    <property type="match status" value="1"/>
</dbReference>
<dbReference type="InterPro" id="IPR036188">
    <property type="entry name" value="FAD/NAD-bd_sf"/>
</dbReference>
<proteinExistence type="predicted"/>
<keyword evidence="3" id="KW-1185">Reference proteome</keyword>
<protein>
    <submittedName>
        <fullName evidence="2">Sulfide:quinone oxidoreductase</fullName>
        <ecNumber evidence="2">1.8.5.-</ecNumber>
    </submittedName>
</protein>
<dbReference type="PANTHER" id="PTHR43755">
    <property type="match status" value="1"/>
</dbReference>
<dbReference type="InterPro" id="IPR052541">
    <property type="entry name" value="SQRD"/>
</dbReference>
<evidence type="ECO:0000313" key="2">
    <source>
        <dbReference type="EMBL" id="RWX44927.1"/>
    </source>
</evidence>
<dbReference type="InterPro" id="IPR023753">
    <property type="entry name" value="FAD/NAD-binding_dom"/>
</dbReference>